<comment type="caution">
    <text evidence="2">The sequence shown here is derived from an EMBL/GenBank/DDBJ whole genome shotgun (WGS) entry which is preliminary data.</text>
</comment>
<reference evidence="2 3" key="1">
    <citation type="submission" date="2019-03" db="EMBL/GenBank/DDBJ databases">
        <title>First draft genome of Liparis tanakae, snailfish: a comprehensive survey of snailfish specific genes.</title>
        <authorList>
            <person name="Kim W."/>
            <person name="Song I."/>
            <person name="Jeong J.-H."/>
            <person name="Kim D."/>
            <person name="Kim S."/>
            <person name="Ryu S."/>
            <person name="Song J.Y."/>
            <person name="Lee S.K."/>
        </authorList>
    </citation>
    <scope>NUCLEOTIDE SEQUENCE [LARGE SCALE GENOMIC DNA]</scope>
    <source>
        <tissue evidence="2">Muscle</tissue>
    </source>
</reference>
<protein>
    <submittedName>
        <fullName evidence="2">Uncharacterized protein</fullName>
    </submittedName>
</protein>
<sequence>MDEMKGADGLWLTGMSSLHSLSEAGGDSFRSGKSSLLLGPRKRILSRRFSMVNTAHLGFTLTWRTATLRGHRTQGLLLEDGTSNSVTAMRTTSYQSSGKQLTAAADLLS</sequence>
<feature type="region of interest" description="Disordered" evidence="1">
    <location>
        <begin position="90"/>
        <end position="109"/>
    </location>
</feature>
<dbReference type="Proteomes" id="UP000314294">
    <property type="component" value="Unassembled WGS sequence"/>
</dbReference>
<proteinExistence type="predicted"/>
<evidence type="ECO:0000313" key="3">
    <source>
        <dbReference type="Proteomes" id="UP000314294"/>
    </source>
</evidence>
<name>A0A4Z2HYR2_9TELE</name>
<keyword evidence="3" id="KW-1185">Reference proteome</keyword>
<evidence type="ECO:0000256" key="1">
    <source>
        <dbReference type="SAM" id="MobiDB-lite"/>
    </source>
</evidence>
<dbReference type="AlphaFoldDB" id="A0A4Z2HYR2"/>
<feature type="compositionally biased region" description="Polar residues" evidence="1">
    <location>
        <begin position="90"/>
        <end position="100"/>
    </location>
</feature>
<dbReference type="EMBL" id="SRLO01000163">
    <property type="protein sequence ID" value="TNN70465.1"/>
    <property type="molecule type" value="Genomic_DNA"/>
</dbReference>
<gene>
    <name evidence="2" type="ORF">EYF80_019342</name>
</gene>
<evidence type="ECO:0000313" key="2">
    <source>
        <dbReference type="EMBL" id="TNN70465.1"/>
    </source>
</evidence>
<accession>A0A4Z2HYR2</accession>
<organism evidence="2 3">
    <name type="scientific">Liparis tanakae</name>
    <name type="common">Tanaka's snailfish</name>
    <dbReference type="NCBI Taxonomy" id="230148"/>
    <lineage>
        <taxon>Eukaryota</taxon>
        <taxon>Metazoa</taxon>
        <taxon>Chordata</taxon>
        <taxon>Craniata</taxon>
        <taxon>Vertebrata</taxon>
        <taxon>Euteleostomi</taxon>
        <taxon>Actinopterygii</taxon>
        <taxon>Neopterygii</taxon>
        <taxon>Teleostei</taxon>
        <taxon>Neoteleostei</taxon>
        <taxon>Acanthomorphata</taxon>
        <taxon>Eupercaria</taxon>
        <taxon>Perciformes</taxon>
        <taxon>Cottioidei</taxon>
        <taxon>Cottales</taxon>
        <taxon>Liparidae</taxon>
        <taxon>Liparis</taxon>
    </lineage>
</organism>